<dbReference type="GO" id="GO:0005743">
    <property type="term" value="C:mitochondrial inner membrane"/>
    <property type="evidence" value="ECO:0007669"/>
    <property type="project" value="UniProtKB-SubCell"/>
</dbReference>
<dbReference type="AlphaFoldDB" id="A0AAW0IUR1"/>
<dbReference type="GO" id="GO:0046872">
    <property type="term" value="F:metal ion binding"/>
    <property type="evidence" value="ECO:0007669"/>
    <property type="project" value="UniProtKB-KW"/>
</dbReference>
<evidence type="ECO:0000256" key="2">
    <source>
        <dbReference type="ARBA" id="ARBA00020224"/>
    </source>
</evidence>
<evidence type="ECO:0000256" key="8">
    <source>
        <dbReference type="ARBA" id="ARBA00023128"/>
    </source>
</evidence>
<keyword evidence="8" id="KW-0496">Mitochondrion</keyword>
<dbReference type="SUPFAM" id="SSF57802">
    <property type="entry name" value="Rubredoxin-like"/>
    <property type="match status" value="1"/>
</dbReference>
<evidence type="ECO:0000256" key="11">
    <source>
        <dbReference type="SAM" id="MobiDB-lite"/>
    </source>
</evidence>
<dbReference type="PANTHER" id="PTHR10122:SF20">
    <property type="entry name" value="CYTOCHROME C OXIDASE SUBUNIT 5B, MITOCHONDRIAL"/>
    <property type="match status" value="1"/>
</dbReference>
<evidence type="ECO:0000313" key="12">
    <source>
        <dbReference type="EMBL" id="KAK7817921.1"/>
    </source>
</evidence>
<keyword evidence="3" id="KW-0479">Metal-binding</keyword>
<dbReference type="GO" id="GO:0006123">
    <property type="term" value="P:mitochondrial electron transport, cytochrome c to oxygen"/>
    <property type="evidence" value="ECO:0007669"/>
    <property type="project" value="InterPro"/>
</dbReference>
<keyword evidence="13" id="KW-1185">Reference proteome</keyword>
<keyword evidence="5" id="KW-0862">Zinc</keyword>
<feature type="region of interest" description="Disordered" evidence="11">
    <location>
        <begin position="1"/>
        <end position="21"/>
    </location>
</feature>
<evidence type="ECO:0000256" key="7">
    <source>
        <dbReference type="ARBA" id="ARBA00022990"/>
    </source>
</evidence>
<keyword evidence="9" id="KW-0472">Membrane</keyword>
<evidence type="ECO:0000256" key="4">
    <source>
        <dbReference type="ARBA" id="ARBA00022792"/>
    </source>
</evidence>
<dbReference type="Gene3D" id="2.60.11.10">
    <property type="entry name" value="Cytochrome c oxidase, subunit Vb"/>
    <property type="match status" value="1"/>
</dbReference>
<evidence type="ECO:0000256" key="9">
    <source>
        <dbReference type="ARBA" id="ARBA00023136"/>
    </source>
</evidence>
<keyword evidence="4" id="KW-0999">Mitochondrion inner membrane</keyword>
<organism evidence="12 13">
    <name type="scientific">Myodes glareolus</name>
    <name type="common">Bank vole</name>
    <name type="synonym">Clethrionomys glareolus</name>
    <dbReference type="NCBI Taxonomy" id="447135"/>
    <lineage>
        <taxon>Eukaryota</taxon>
        <taxon>Metazoa</taxon>
        <taxon>Chordata</taxon>
        <taxon>Craniata</taxon>
        <taxon>Vertebrata</taxon>
        <taxon>Euteleostomi</taxon>
        <taxon>Mammalia</taxon>
        <taxon>Eutheria</taxon>
        <taxon>Euarchontoglires</taxon>
        <taxon>Glires</taxon>
        <taxon>Rodentia</taxon>
        <taxon>Myomorpha</taxon>
        <taxon>Muroidea</taxon>
        <taxon>Cricetidae</taxon>
        <taxon>Arvicolinae</taxon>
        <taxon>Myodes</taxon>
    </lineage>
</organism>
<keyword evidence="6" id="KW-0809">Transit peptide</keyword>
<dbReference type="Pfam" id="PF01215">
    <property type="entry name" value="COX5B"/>
    <property type="match status" value="1"/>
</dbReference>
<dbReference type="EMBL" id="JBBHLL010000091">
    <property type="protein sequence ID" value="KAK7817921.1"/>
    <property type="molecule type" value="Genomic_DNA"/>
</dbReference>
<protein>
    <recommendedName>
        <fullName evidence="2">Cytochrome c oxidase subunit 5B, mitochondrial</fullName>
    </recommendedName>
    <alternativeName>
        <fullName evidence="10">Cytochrome c oxidase polypeptide Vb</fullName>
    </alternativeName>
</protein>
<feature type="region of interest" description="Disordered" evidence="11">
    <location>
        <begin position="34"/>
        <end position="67"/>
    </location>
</feature>
<evidence type="ECO:0000313" key="13">
    <source>
        <dbReference type="Proteomes" id="UP001488838"/>
    </source>
</evidence>
<feature type="compositionally biased region" description="Polar residues" evidence="11">
    <location>
        <begin position="55"/>
        <end position="67"/>
    </location>
</feature>
<proteinExistence type="predicted"/>
<evidence type="ECO:0000256" key="1">
    <source>
        <dbReference type="ARBA" id="ARBA00004273"/>
    </source>
</evidence>
<name>A0AAW0IUR1_MYOGA</name>
<dbReference type="InterPro" id="IPR002124">
    <property type="entry name" value="Cyt_c_oxidase_su5b"/>
</dbReference>
<evidence type="ECO:0000256" key="5">
    <source>
        <dbReference type="ARBA" id="ARBA00022833"/>
    </source>
</evidence>
<keyword evidence="7" id="KW-0007">Acetylation</keyword>
<dbReference type="PANTHER" id="PTHR10122">
    <property type="entry name" value="CYTOCHROME C OXIDASE SUBUNIT 5B, MITOCHONDRIAL"/>
    <property type="match status" value="1"/>
</dbReference>
<accession>A0AAW0IUR1</accession>
<comment type="caution">
    <text evidence="12">The sequence shown here is derived from an EMBL/GenBank/DDBJ whole genome shotgun (WGS) entry which is preliminary data.</text>
</comment>
<sequence length="67" mass="7020">MAGLRSLASGGGAPTDEVQATGLEREIMIATEKGLDPYNMLPPKAASGTKEDSNLVLSNTNKRNYPA</sequence>
<evidence type="ECO:0000256" key="10">
    <source>
        <dbReference type="ARBA" id="ARBA00031048"/>
    </source>
</evidence>
<comment type="subcellular location">
    <subcellularLocation>
        <location evidence="1">Mitochondrion inner membrane</location>
    </subcellularLocation>
</comment>
<dbReference type="Proteomes" id="UP001488838">
    <property type="component" value="Unassembled WGS sequence"/>
</dbReference>
<reference evidence="12 13" key="1">
    <citation type="journal article" date="2023" name="bioRxiv">
        <title>Conserved and derived expression patterns and positive selection on dental genes reveal complex evolutionary context of ever-growing rodent molars.</title>
        <authorList>
            <person name="Calamari Z.T."/>
            <person name="Song A."/>
            <person name="Cohen E."/>
            <person name="Akter M."/>
            <person name="Roy R.D."/>
            <person name="Hallikas O."/>
            <person name="Christensen M.M."/>
            <person name="Li P."/>
            <person name="Marangoni P."/>
            <person name="Jernvall J."/>
            <person name="Klein O.D."/>
        </authorList>
    </citation>
    <scope>NUCLEOTIDE SEQUENCE [LARGE SCALE GENOMIC DNA]</scope>
    <source>
        <strain evidence="12">V071</strain>
    </source>
</reference>
<evidence type="ECO:0000256" key="3">
    <source>
        <dbReference type="ARBA" id="ARBA00022723"/>
    </source>
</evidence>
<gene>
    <name evidence="12" type="ORF">U0070_005564</name>
</gene>
<dbReference type="GO" id="GO:0045277">
    <property type="term" value="C:respiratory chain complex IV"/>
    <property type="evidence" value="ECO:0007669"/>
    <property type="project" value="InterPro"/>
</dbReference>
<dbReference type="InterPro" id="IPR036972">
    <property type="entry name" value="Cyt_c_oxidase_su5b_sf"/>
</dbReference>
<evidence type="ECO:0000256" key="6">
    <source>
        <dbReference type="ARBA" id="ARBA00022946"/>
    </source>
</evidence>